<dbReference type="InterPro" id="IPR036866">
    <property type="entry name" value="RibonucZ/Hydroxyglut_hydro"/>
</dbReference>
<sequence length="219" mass="24818">MVLVRWFGHACFEIVTSDDLSLVIDPHDGRSIGIKPPQTHADIVLITHDHFDHNAYSVVAKPEAEVIHMFVGEREVRGVRIRGVEAYHDTVKGKRRGRVVLYRIEVEGLSFVHLGDLGHVPEEEQASKLKPIDVLFIPVGGTFTIDASDAWKTIDVLTPRVVIPMHYWIPGLNLPLRPVDDFISKAPSTWRVERIDRNYIELKREALPDKTIIVLSPQT</sequence>
<keyword evidence="1" id="KW-0378">Hydrolase</keyword>
<organism evidence="1 2">
    <name type="scientific">Ignisphaera aggregans</name>
    <dbReference type="NCBI Taxonomy" id="334771"/>
    <lineage>
        <taxon>Archaea</taxon>
        <taxon>Thermoproteota</taxon>
        <taxon>Thermoprotei</taxon>
        <taxon>Desulfurococcales</taxon>
        <taxon>Desulfurococcaceae</taxon>
        <taxon>Ignisphaera</taxon>
    </lineage>
</organism>
<reference evidence="1" key="1">
    <citation type="journal article" date="2020" name="ISME J.">
        <title>Gammaproteobacteria mediating utilization of methyl-, sulfur- and petroleum organic compounds in deep ocean hydrothermal plumes.</title>
        <authorList>
            <person name="Zhou Z."/>
            <person name="Liu Y."/>
            <person name="Pan J."/>
            <person name="Cron B.R."/>
            <person name="Toner B.M."/>
            <person name="Anantharaman K."/>
            <person name="Breier J.A."/>
            <person name="Dick G.J."/>
            <person name="Li M."/>
        </authorList>
    </citation>
    <scope>NUCLEOTIDE SEQUENCE</scope>
    <source>
        <strain evidence="1">SZUA-1435</strain>
    </source>
</reference>
<dbReference type="PANTHER" id="PTHR42967:SF1">
    <property type="entry name" value="MBL FOLD METALLO-HYDROLASE"/>
    <property type="match status" value="1"/>
</dbReference>
<dbReference type="EMBL" id="DQTV01000101">
    <property type="protein sequence ID" value="HIP57445.1"/>
    <property type="molecule type" value="Genomic_DNA"/>
</dbReference>
<dbReference type="Proteomes" id="UP000605805">
    <property type="component" value="Unassembled WGS sequence"/>
</dbReference>
<name>A0A833DVG3_9CREN</name>
<dbReference type="AlphaFoldDB" id="A0A833DVG3"/>
<proteinExistence type="predicted"/>
<evidence type="ECO:0000313" key="2">
    <source>
        <dbReference type="Proteomes" id="UP000605805"/>
    </source>
</evidence>
<dbReference type="PANTHER" id="PTHR42967">
    <property type="entry name" value="METAL DEPENDENT HYDROLASE"/>
    <property type="match status" value="1"/>
</dbReference>
<accession>A0A833DVG3</accession>
<dbReference type="Pfam" id="PF13483">
    <property type="entry name" value="Lactamase_B_3"/>
    <property type="match status" value="1"/>
</dbReference>
<protein>
    <submittedName>
        <fullName evidence="1">Zn-dependent hydrolase</fullName>
    </submittedName>
</protein>
<dbReference type="GO" id="GO:0016787">
    <property type="term" value="F:hydrolase activity"/>
    <property type="evidence" value="ECO:0007669"/>
    <property type="project" value="UniProtKB-KW"/>
</dbReference>
<evidence type="ECO:0000313" key="1">
    <source>
        <dbReference type="EMBL" id="HIP57445.1"/>
    </source>
</evidence>
<comment type="caution">
    <text evidence="1">The sequence shown here is derived from an EMBL/GenBank/DDBJ whole genome shotgun (WGS) entry which is preliminary data.</text>
</comment>
<dbReference type="Gene3D" id="3.60.15.10">
    <property type="entry name" value="Ribonuclease Z/Hydroxyacylglutathione hydrolase-like"/>
    <property type="match status" value="1"/>
</dbReference>
<dbReference type="SUPFAM" id="SSF56281">
    <property type="entry name" value="Metallo-hydrolase/oxidoreductase"/>
    <property type="match status" value="1"/>
</dbReference>
<gene>
    <name evidence="1" type="ORF">EYH02_05200</name>
</gene>